<dbReference type="KEGG" id="xfa:XF_1317"/>
<dbReference type="EMBL" id="AE003849">
    <property type="protein sequence ID" value="AAF84126.1"/>
    <property type="molecule type" value="Genomic_DNA"/>
</dbReference>
<evidence type="ECO:0000313" key="1">
    <source>
        <dbReference type="EMBL" id="AAF84126.1"/>
    </source>
</evidence>
<dbReference type="Proteomes" id="UP000000812">
    <property type="component" value="Chromosome"/>
</dbReference>
<reference evidence="1 2" key="1">
    <citation type="journal article" date="2000" name="Nature">
        <title>The genome sequence of the plant pathogen Xylella fastidiosa.</title>
        <authorList>
            <person name="Simpson A.J."/>
            <person name="Reinach F.C."/>
            <person name="Arruda P."/>
            <person name="Abreu F.A."/>
            <person name="Acencio M."/>
            <person name="Alvarenga R."/>
            <person name="Alves L.M."/>
            <person name="Araya J.E."/>
            <person name="Baia G.S."/>
            <person name="Baptista C.S."/>
            <person name="Barros M.H."/>
            <person name="Bonaccorsi E.D."/>
            <person name="Bordin S."/>
            <person name="Bove J.M."/>
            <person name="Briones M.R."/>
            <person name="Bueno M.R."/>
            <person name="Camargo A.A."/>
            <person name="Camargo L.E."/>
            <person name="Carraro D.M."/>
            <person name="Carrer H."/>
            <person name="Colauto N.B."/>
            <person name="Colombo C."/>
            <person name="Costa F.F."/>
            <person name="Costa M.C."/>
            <person name="Costa-Neto C.M."/>
            <person name="Coutinho L.L."/>
            <person name="Cristofani M."/>
            <person name="Dias-Neto E."/>
            <person name="Docena C."/>
            <person name="El-Dorry H."/>
            <person name="Facincani A.P."/>
            <person name="Ferreira A.J."/>
            <person name="Ferreira V.C."/>
            <person name="Ferro J.A."/>
            <person name="Fraga J.S."/>
            <person name="Franca S.C."/>
            <person name="Franco M.C."/>
            <person name="Frohme M."/>
            <person name="Furlan L.R."/>
            <person name="Garnier M."/>
            <person name="Goldman G.H."/>
            <person name="Goldman M.H."/>
            <person name="Gomes S.L."/>
            <person name="Gruber A."/>
            <person name="Ho P.L."/>
            <person name="Hoheisel J.D."/>
            <person name="Junqueira M.L."/>
            <person name="Kemper E.L."/>
            <person name="Kitajima J.P."/>
            <person name="Krieger J.E."/>
            <person name="Kuramae E.E."/>
            <person name="Laigret F."/>
            <person name="Lambais M.R."/>
            <person name="Leite L.C."/>
            <person name="Lemos E.G."/>
            <person name="Lemos M.V."/>
            <person name="Lopes S.A."/>
            <person name="Lopes C.R."/>
            <person name="Machado J.A."/>
            <person name="Machado M.A."/>
            <person name="Madeira A.M."/>
            <person name="Madeira H.M."/>
            <person name="Marino C.L."/>
            <person name="Marques M.V."/>
            <person name="Martins E.A."/>
            <person name="Martins E.M."/>
            <person name="Matsukuma A.Y."/>
            <person name="Menck C.F."/>
            <person name="Miracca E.C."/>
            <person name="Miyaki C.Y."/>
            <person name="Monteriro-Vitorello C.B."/>
            <person name="Moon D.H."/>
            <person name="Nagai M.A."/>
            <person name="Nascimento A.L."/>
            <person name="Netto L.E."/>
            <person name="Nhani A.Jr."/>
            <person name="Nobrega F.G."/>
            <person name="Nunes L.R."/>
            <person name="Oliveira M.A."/>
            <person name="de Oliveira M.C."/>
            <person name="de Oliveira R.C."/>
            <person name="Palmieri D.A."/>
            <person name="Paris A."/>
            <person name="Peixoto B.R."/>
            <person name="Pereira G.A."/>
            <person name="Pereira H.A.Jr."/>
            <person name="Pesquero J.B."/>
            <person name="Quaggio R.B."/>
            <person name="Roberto P.G."/>
            <person name="Rodrigues V."/>
            <person name="de M Rosa A.J."/>
            <person name="de Rosa V.E.Jr."/>
            <person name="de Sa R.G."/>
            <person name="Santelli R.V."/>
            <person name="Sawasaki H.E."/>
            <person name="da Silva A.C."/>
            <person name="da Silva A.M."/>
            <person name="da Silva F.R."/>
            <person name="da Silva W.A.Jr."/>
            <person name="da Silveira J.F."/>
            <person name="Silvestri M.L."/>
            <person name="Siqueira W.J."/>
            <person name="de Souza A.A."/>
            <person name="de Souza A.P."/>
            <person name="Terenzi M.F."/>
            <person name="Truffi D."/>
            <person name="Tsai S.M."/>
            <person name="Tsuhako M.H."/>
            <person name="Vallada H."/>
            <person name="Van Sluys M.A."/>
            <person name="Verjovski-Almeida S."/>
            <person name="Vettore A.L."/>
            <person name="Zago M.A."/>
            <person name="Zatz M."/>
            <person name="Meidanis J."/>
            <person name="Setubal J.C."/>
        </authorList>
    </citation>
    <scope>NUCLEOTIDE SEQUENCE [LARGE SCALE GENOMIC DNA]</scope>
    <source>
        <strain evidence="1 2">9a5c</strain>
    </source>
</reference>
<organism evidence="1 2">
    <name type="scientific">Xylella fastidiosa (strain 9a5c)</name>
    <dbReference type="NCBI Taxonomy" id="160492"/>
    <lineage>
        <taxon>Bacteria</taxon>
        <taxon>Pseudomonadati</taxon>
        <taxon>Pseudomonadota</taxon>
        <taxon>Gammaproteobacteria</taxon>
        <taxon>Lysobacterales</taxon>
        <taxon>Lysobacteraceae</taxon>
        <taxon>Xylella</taxon>
    </lineage>
</organism>
<dbReference type="STRING" id="160492.XF_1317"/>
<dbReference type="PIR" id="F82697">
    <property type="entry name" value="F82697"/>
</dbReference>
<proteinExistence type="predicted"/>
<dbReference type="HOGENOM" id="CLU_2866868_0_0_6"/>
<protein>
    <submittedName>
        <fullName evidence="1">Uncharacterized protein</fullName>
    </submittedName>
</protein>
<accession>Q9PDR2</accession>
<dbReference type="AlphaFoldDB" id="Q9PDR2"/>
<sequence>MSATVGHVYHCRYEVYAWSVECHCSLSGPFAHVYFVAALLGLACVVDWDTIAWCGSVGVEQIFG</sequence>
<evidence type="ECO:0000313" key="2">
    <source>
        <dbReference type="Proteomes" id="UP000000812"/>
    </source>
</evidence>
<name>Q9PDR2_XYLFA</name>
<gene>
    <name evidence="1" type="ordered locus">XF_1317</name>
</gene>